<feature type="transmembrane region" description="Helical" evidence="1">
    <location>
        <begin position="84"/>
        <end position="101"/>
    </location>
</feature>
<keyword evidence="4" id="KW-1185">Reference proteome</keyword>
<organism evidence="3 4">
    <name type="scientific">Croceicoccus esteveae</name>
    <dbReference type="NCBI Taxonomy" id="3075597"/>
    <lineage>
        <taxon>Bacteria</taxon>
        <taxon>Pseudomonadati</taxon>
        <taxon>Pseudomonadota</taxon>
        <taxon>Alphaproteobacteria</taxon>
        <taxon>Sphingomonadales</taxon>
        <taxon>Erythrobacteraceae</taxon>
        <taxon>Croceicoccus</taxon>
    </lineage>
</organism>
<sequence>MGFRFHKSIRLLPGVRLNLSKSGVSTTFGVRGANVNVGKRGIRRTIGLPGTGISHTAVLSSETKGLKQGPFDSDQVQRRPNSRYGCLALLIVAILLIWLSSCNSELPHDPNLAPASGAASNFTNGQTAYVTASRLNMRDGPSKADSVMGQLPIGSQVRILDRSSEWLKVAHNGAMLWISAEHVSETGPDHEVPASRLPVIATEQQSRAETSGGLFWGKSCKKGKPCGNACIARDRVCHK</sequence>
<dbReference type="Pfam" id="PF14020">
    <property type="entry name" value="DUF4236"/>
    <property type="match status" value="1"/>
</dbReference>
<feature type="domain" description="SH3b" evidence="2">
    <location>
        <begin position="125"/>
        <end position="187"/>
    </location>
</feature>
<dbReference type="SMART" id="SM00287">
    <property type="entry name" value="SH3b"/>
    <property type="match status" value="1"/>
</dbReference>
<dbReference type="InterPro" id="IPR003646">
    <property type="entry name" value="SH3-like_bac-type"/>
</dbReference>
<reference evidence="3 4" key="1">
    <citation type="submission" date="2023-09" db="EMBL/GenBank/DDBJ databases">
        <authorList>
            <person name="Rey-Velasco X."/>
        </authorList>
    </citation>
    <scope>NUCLEOTIDE SEQUENCE [LARGE SCALE GENOMIC DNA]</scope>
    <source>
        <strain evidence="3 4">F390</strain>
    </source>
</reference>
<dbReference type="RefSeq" id="WP_311339396.1">
    <property type="nucleotide sequence ID" value="NZ_JAVRHS010000001.1"/>
</dbReference>
<evidence type="ECO:0000256" key="1">
    <source>
        <dbReference type="SAM" id="Phobius"/>
    </source>
</evidence>
<dbReference type="Gene3D" id="2.30.30.40">
    <property type="entry name" value="SH3 Domains"/>
    <property type="match status" value="1"/>
</dbReference>
<keyword evidence="1" id="KW-0472">Membrane</keyword>
<dbReference type="Proteomes" id="UP001259803">
    <property type="component" value="Unassembled WGS sequence"/>
</dbReference>
<keyword evidence="1" id="KW-0812">Transmembrane</keyword>
<comment type="caution">
    <text evidence="3">The sequence shown here is derived from an EMBL/GenBank/DDBJ whole genome shotgun (WGS) entry which is preliminary data.</text>
</comment>
<name>A0ABU2ZE11_9SPHN</name>
<dbReference type="InterPro" id="IPR025330">
    <property type="entry name" value="DUF4236"/>
</dbReference>
<dbReference type="EMBL" id="JAVRHS010000001">
    <property type="protein sequence ID" value="MDT0574837.1"/>
    <property type="molecule type" value="Genomic_DNA"/>
</dbReference>
<dbReference type="PROSITE" id="PS51781">
    <property type="entry name" value="SH3B"/>
    <property type="match status" value="1"/>
</dbReference>
<dbReference type="Pfam" id="PF08239">
    <property type="entry name" value="SH3_3"/>
    <property type="match status" value="1"/>
</dbReference>
<proteinExistence type="predicted"/>
<gene>
    <name evidence="3" type="ORF">RM533_01415</name>
</gene>
<protein>
    <submittedName>
        <fullName evidence="3">DUF4236 domain-containing protein</fullName>
    </submittedName>
</protein>
<keyword evidence="1" id="KW-1133">Transmembrane helix</keyword>
<evidence type="ECO:0000313" key="3">
    <source>
        <dbReference type="EMBL" id="MDT0574837.1"/>
    </source>
</evidence>
<accession>A0ABU2ZE11</accession>
<evidence type="ECO:0000259" key="2">
    <source>
        <dbReference type="PROSITE" id="PS51781"/>
    </source>
</evidence>
<evidence type="ECO:0000313" key="4">
    <source>
        <dbReference type="Proteomes" id="UP001259803"/>
    </source>
</evidence>